<keyword evidence="2" id="KW-1185">Reference proteome</keyword>
<evidence type="ECO:0000313" key="3">
    <source>
        <dbReference type="WBParaSite" id="jg6535"/>
    </source>
</evidence>
<feature type="region of interest" description="Disordered" evidence="1">
    <location>
        <begin position="132"/>
        <end position="155"/>
    </location>
</feature>
<name>A0A915EGU1_9BILA</name>
<proteinExistence type="predicted"/>
<dbReference type="AlphaFoldDB" id="A0A915EGU1"/>
<sequence length="196" mass="21226">MEQVELMNENNVGAKNNSRLFGYASYEGADVSRACSTPSFLPLKLSSVAGLIEETNSESFHTASCSSSSGCSMTGTLYCSQMEKNKNTATSTNSPRIISIGAVLLTSTLKSRRIVVLWCTLNWLIVTRSFADSSVSPGKPKKENRRKNDEIPAVDQNNSSAFVVTSVADETTEKVIVRSKTSATRPLMVESSSPMH</sequence>
<accession>A0A915EGU1</accession>
<protein>
    <submittedName>
        <fullName evidence="3">Uncharacterized protein</fullName>
    </submittedName>
</protein>
<evidence type="ECO:0000256" key="1">
    <source>
        <dbReference type="SAM" id="MobiDB-lite"/>
    </source>
</evidence>
<evidence type="ECO:0000313" key="2">
    <source>
        <dbReference type="Proteomes" id="UP000887574"/>
    </source>
</evidence>
<dbReference type="Proteomes" id="UP000887574">
    <property type="component" value="Unplaced"/>
</dbReference>
<reference evidence="3" key="1">
    <citation type="submission" date="2022-11" db="UniProtKB">
        <authorList>
            <consortium name="WormBaseParasite"/>
        </authorList>
    </citation>
    <scope>IDENTIFICATION</scope>
</reference>
<organism evidence="2 3">
    <name type="scientific">Ditylenchus dipsaci</name>
    <dbReference type="NCBI Taxonomy" id="166011"/>
    <lineage>
        <taxon>Eukaryota</taxon>
        <taxon>Metazoa</taxon>
        <taxon>Ecdysozoa</taxon>
        <taxon>Nematoda</taxon>
        <taxon>Chromadorea</taxon>
        <taxon>Rhabditida</taxon>
        <taxon>Tylenchina</taxon>
        <taxon>Tylenchomorpha</taxon>
        <taxon>Sphaerularioidea</taxon>
        <taxon>Anguinidae</taxon>
        <taxon>Anguininae</taxon>
        <taxon>Ditylenchus</taxon>
    </lineage>
</organism>
<dbReference type="WBParaSite" id="jg6535">
    <property type="protein sequence ID" value="jg6535"/>
    <property type="gene ID" value="jg6535"/>
</dbReference>